<proteinExistence type="predicted"/>
<protein>
    <recommendedName>
        <fullName evidence="3">TLC domain-containing protein</fullName>
    </recommendedName>
</protein>
<keyword evidence="1" id="KW-0472">Membrane</keyword>
<accession>A0A6C0JI85</accession>
<keyword evidence="1" id="KW-0812">Transmembrane</keyword>
<evidence type="ECO:0000313" key="2">
    <source>
        <dbReference type="EMBL" id="QHU03508.1"/>
    </source>
</evidence>
<feature type="transmembrane region" description="Helical" evidence="1">
    <location>
        <begin position="12"/>
        <end position="30"/>
    </location>
</feature>
<feature type="transmembrane region" description="Helical" evidence="1">
    <location>
        <begin position="147"/>
        <end position="172"/>
    </location>
</feature>
<evidence type="ECO:0008006" key="3">
    <source>
        <dbReference type="Google" id="ProtNLM"/>
    </source>
</evidence>
<dbReference type="AlphaFoldDB" id="A0A6C0JI85"/>
<feature type="transmembrane region" description="Helical" evidence="1">
    <location>
        <begin position="118"/>
        <end position="141"/>
    </location>
</feature>
<dbReference type="EMBL" id="MN740383">
    <property type="protein sequence ID" value="QHU03508.1"/>
    <property type="molecule type" value="Genomic_DNA"/>
</dbReference>
<organism evidence="2">
    <name type="scientific">viral metagenome</name>
    <dbReference type="NCBI Taxonomy" id="1070528"/>
    <lineage>
        <taxon>unclassified sequences</taxon>
        <taxon>metagenomes</taxon>
        <taxon>organismal metagenomes</taxon>
    </lineage>
</organism>
<sequence>MKESFIHDVVTLGFLIPFSILSIAEVVFHYTVYPLFLTHAFTVHMLFDLIWIHRRPHVLTSYHKLIKFHHLVVLSFLMYPLFRPWDSRIVAIGGLIEIDTTLLLLKRISKGHWLFRRLYMTSNVIIRVWYVTLLSFLYWYYTQYENFWMRLHIMSAQAFVNLFSFAICIVTFTKEIKRKLA</sequence>
<keyword evidence="1" id="KW-1133">Transmembrane helix</keyword>
<reference evidence="2" key="1">
    <citation type="journal article" date="2020" name="Nature">
        <title>Giant virus diversity and host interactions through global metagenomics.</title>
        <authorList>
            <person name="Schulz F."/>
            <person name="Roux S."/>
            <person name="Paez-Espino D."/>
            <person name="Jungbluth S."/>
            <person name="Walsh D.A."/>
            <person name="Denef V.J."/>
            <person name="McMahon K.D."/>
            <person name="Konstantinidis K.T."/>
            <person name="Eloe-Fadrosh E.A."/>
            <person name="Kyrpides N.C."/>
            <person name="Woyke T."/>
        </authorList>
    </citation>
    <scope>NUCLEOTIDE SEQUENCE</scope>
    <source>
        <strain evidence="2">GVMAG-M-3300027206-1</strain>
    </source>
</reference>
<name>A0A6C0JI85_9ZZZZ</name>
<evidence type="ECO:0000256" key="1">
    <source>
        <dbReference type="SAM" id="Phobius"/>
    </source>
</evidence>